<dbReference type="Proteomes" id="UP001432146">
    <property type="component" value="Unassembled WGS sequence"/>
</dbReference>
<feature type="region of interest" description="Disordered" evidence="1">
    <location>
        <begin position="77"/>
        <end position="103"/>
    </location>
</feature>
<dbReference type="EMBL" id="JAWNGG020000213">
    <property type="protein sequence ID" value="KAK9296455.1"/>
    <property type="molecule type" value="Genomic_DNA"/>
</dbReference>
<protein>
    <submittedName>
        <fullName evidence="2">Uncharacterized protein</fullName>
    </submittedName>
</protein>
<comment type="caution">
    <text evidence="2">The sequence shown here is derived from an EMBL/GenBank/DDBJ whole genome shotgun (WGS) entry which is preliminary data.</text>
</comment>
<reference evidence="2 3" key="1">
    <citation type="submission" date="2024-05" db="EMBL/GenBank/DDBJ databases">
        <title>The nuclear and mitochondrial genome assemblies of Tetragonisca angustula (Apidae: Meliponini), a tiny yet remarkable pollinator in the Neotropics.</title>
        <authorList>
            <person name="Ferrari R."/>
            <person name="Ricardo P.C."/>
            <person name="Dias F.C."/>
            <person name="Araujo N.S."/>
            <person name="Soares D.O."/>
            <person name="Zhou Q.-S."/>
            <person name="Zhu C.-D."/>
            <person name="Coutinho L."/>
            <person name="Airas M.C."/>
            <person name="Batista T.M."/>
        </authorList>
    </citation>
    <scope>NUCLEOTIDE SEQUENCE [LARGE SCALE GENOMIC DNA]</scope>
    <source>
        <strain evidence="2">ASF017062</strain>
        <tissue evidence="2">Abdomen</tissue>
    </source>
</reference>
<sequence length="119" mass="13083">METRIINIQAATAGRRKIEDREEAFHGNPWAAEWKSGRDSTSPSPSLLLLVRIMIQPSRQESVGGRTTLRICVGPSKPGSLLSTSNGSHRLEENTGRGAPVCSVDMSSDEEFFRLSIEQ</sequence>
<dbReference type="AlphaFoldDB" id="A0AAW0ZFV1"/>
<evidence type="ECO:0000313" key="2">
    <source>
        <dbReference type="EMBL" id="KAK9296455.1"/>
    </source>
</evidence>
<organism evidence="2 3">
    <name type="scientific">Tetragonisca angustula</name>
    <dbReference type="NCBI Taxonomy" id="166442"/>
    <lineage>
        <taxon>Eukaryota</taxon>
        <taxon>Metazoa</taxon>
        <taxon>Ecdysozoa</taxon>
        <taxon>Arthropoda</taxon>
        <taxon>Hexapoda</taxon>
        <taxon>Insecta</taxon>
        <taxon>Pterygota</taxon>
        <taxon>Neoptera</taxon>
        <taxon>Endopterygota</taxon>
        <taxon>Hymenoptera</taxon>
        <taxon>Apocrita</taxon>
        <taxon>Aculeata</taxon>
        <taxon>Apoidea</taxon>
        <taxon>Anthophila</taxon>
        <taxon>Apidae</taxon>
        <taxon>Tetragonisca</taxon>
    </lineage>
</organism>
<keyword evidence="3" id="KW-1185">Reference proteome</keyword>
<evidence type="ECO:0000256" key="1">
    <source>
        <dbReference type="SAM" id="MobiDB-lite"/>
    </source>
</evidence>
<proteinExistence type="predicted"/>
<accession>A0AAW0ZFV1</accession>
<gene>
    <name evidence="2" type="ORF">QLX08_009553</name>
</gene>
<evidence type="ECO:0000313" key="3">
    <source>
        <dbReference type="Proteomes" id="UP001432146"/>
    </source>
</evidence>
<name>A0AAW0ZFV1_9HYME</name>